<reference evidence="2" key="3">
    <citation type="submission" date="2019-09" db="EMBL/GenBank/DDBJ databases">
        <title>Co-occurence of chitin degradation, pigmentation and bioactivity in marine Pseudoalteromonas.</title>
        <authorList>
            <person name="Sonnenschein E.C."/>
            <person name="Bech P.K."/>
        </authorList>
    </citation>
    <scope>NUCLEOTIDE SEQUENCE</scope>
    <source>
        <strain evidence="2">S2231</strain>
    </source>
</reference>
<dbReference type="Proteomes" id="UP000305730">
    <property type="component" value="Unassembled WGS sequence"/>
</dbReference>
<evidence type="ECO:0000313" key="3">
    <source>
        <dbReference type="Proteomes" id="UP000305730"/>
    </source>
</evidence>
<evidence type="ECO:0000313" key="1">
    <source>
        <dbReference type="EMBL" id="TMP46329.1"/>
    </source>
</evidence>
<dbReference type="EMBL" id="PNCL01000001">
    <property type="protein sequence ID" value="TMP63105.1"/>
    <property type="molecule type" value="Genomic_DNA"/>
</dbReference>
<comment type="caution">
    <text evidence="2">The sequence shown here is derived from an EMBL/GenBank/DDBJ whole genome shotgun (WGS) entry which is preliminary data.</text>
</comment>
<sequence length="403" mass="44660">MSNNIIADHLGALSGSFKIPEKVPASTYDVTVEGDKDSTSTTTFSGQGQSEVTQVQDIITNQLTQFQRYDPLAQTFTFDRDLYLAAADVWFTVNGQSALTADLRTTENGIPTQTVLRRVRLEPSEISTDNNTPTRLNFDPILLEQDIEYCLVLMSDDPDYAVEVATLGEFDTRADQWVSAQPFQIGVLLSSSNAVTWTPHQKTDLRFKLHEAIFSSTVRSYELGKFDLYNADLVQAEFMASRHDAQTDVNLVMTLPDSRQLRMKEGSIISLGEKVSGQTSVKLELTGTRTKTPQVLAPVTLLSAGVKEKGVYITKHIALGESRDVRVGFDVALGLDSKVTAFYAIGPDWYPLDLKEQRSIGNGFHERRYQLNGASGDTIRIKLELEGTANDAPRVRPLRVTVL</sequence>
<dbReference type="EMBL" id="PNCK01000009">
    <property type="protein sequence ID" value="TMP46329.1"/>
    <property type="molecule type" value="Genomic_DNA"/>
</dbReference>
<reference evidence="3 4" key="2">
    <citation type="submission" date="2019-06" db="EMBL/GenBank/DDBJ databases">
        <title>Co-occurence of chitin degradation, pigmentation and bioactivity in marine Pseudoalteromonas.</title>
        <authorList>
            <person name="Sonnenschein E.C."/>
            <person name="Bech P.K."/>
        </authorList>
    </citation>
    <scope>NUCLEOTIDE SEQUENCE [LARGE SCALE GENOMIC DNA]</scope>
    <source>
        <strain evidence="4">S2231</strain>
        <strain evidence="1 3">S2233</strain>
    </source>
</reference>
<dbReference type="Proteomes" id="UP000307706">
    <property type="component" value="Unassembled WGS sequence"/>
</dbReference>
<organism evidence="2 4">
    <name type="scientific">Pseudoalteromonas citrea</name>
    <dbReference type="NCBI Taxonomy" id="43655"/>
    <lineage>
        <taxon>Bacteria</taxon>
        <taxon>Pseudomonadati</taxon>
        <taxon>Pseudomonadota</taxon>
        <taxon>Gammaproteobacteria</taxon>
        <taxon>Alteromonadales</taxon>
        <taxon>Pseudoalteromonadaceae</taxon>
        <taxon>Pseudoalteromonas</taxon>
    </lineage>
</organism>
<dbReference type="RefSeq" id="WP_138594741.1">
    <property type="nucleotide sequence ID" value="NZ_PNCK01000009.1"/>
</dbReference>
<keyword evidence="3" id="KW-1185">Reference proteome</keyword>
<evidence type="ECO:0000313" key="4">
    <source>
        <dbReference type="Proteomes" id="UP000307706"/>
    </source>
</evidence>
<reference evidence="2 4" key="1">
    <citation type="submission" date="2017-12" db="EMBL/GenBank/DDBJ databases">
        <authorList>
            <person name="Paulsen S."/>
            <person name="Gram L.K."/>
        </authorList>
    </citation>
    <scope>NUCLEOTIDE SEQUENCE [LARGE SCALE GENOMIC DNA]</scope>
    <source>
        <strain evidence="2 4">S2231</strain>
        <strain evidence="1">S2233</strain>
    </source>
</reference>
<evidence type="ECO:0000313" key="2">
    <source>
        <dbReference type="EMBL" id="TMP63105.1"/>
    </source>
</evidence>
<proteinExistence type="predicted"/>
<dbReference type="AlphaFoldDB" id="A0A5S3XX57"/>
<gene>
    <name evidence="2" type="ORF">CWB96_00410</name>
    <name evidence="1" type="ORF">CWB97_02405</name>
</gene>
<accession>A0A5S3XX57</accession>
<dbReference type="OrthoDB" id="2463879at2"/>
<protein>
    <submittedName>
        <fullName evidence="2">Uncharacterized protein</fullName>
    </submittedName>
</protein>
<name>A0A5S3XX57_9GAMM</name>